<dbReference type="OrthoDB" id="9815778at2"/>
<dbReference type="InterPro" id="IPR038765">
    <property type="entry name" value="Papain-like_cys_pep_sf"/>
</dbReference>
<comment type="similarity">
    <text evidence="1">Belongs to the peptidase C40 family.</text>
</comment>
<dbReference type="PROSITE" id="PS51782">
    <property type="entry name" value="LYSM"/>
    <property type="match status" value="1"/>
</dbReference>
<dbReference type="PANTHER" id="PTHR47053">
    <property type="entry name" value="MUREIN DD-ENDOPEPTIDASE MEPH-RELATED"/>
    <property type="match status" value="1"/>
</dbReference>
<dbReference type="CDD" id="cd00118">
    <property type="entry name" value="LysM"/>
    <property type="match status" value="1"/>
</dbReference>
<evidence type="ECO:0000259" key="8">
    <source>
        <dbReference type="PROSITE" id="PS51935"/>
    </source>
</evidence>
<evidence type="ECO:0000256" key="2">
    <source>
        <dbReference type="ARBA" id="ARBA00022670"/>
    </source>
</evidence>
<dbReference type="InterPro" id="IPR000064">
    <property type="entry name" value="NLP_P60_dom"/>
</dbReference>
<evidence type="ECO:0000259" key="7">
    <source>
        <dbReference type="PROSITE" id="PS51782"/>
    </source>
</evidence>
<dbReference type="GO" id="GO:0006508">
    <property type="term" value="P:proteolysis"/>
    <property type="evidence" value="ECO:0007669"/>
    <property type="project" value="UniProtKB-KW"/>
</dbReference>
<name>A0A1H0XKE5_9MICC</name>
<dbReference type="InterPro" id="IPR051202">
    <property type="entry name" value="Peptidase_C40"/>
</dbReference>
<keyword evidence="3" id="KW-0732">Signal</keyword>
<evidence type="ECO:0000313" key="9">
    <source>
        <dbReference type="EMBL" id="SDQ03353.1"/>
    </source>
</evidence>
<evidence type="ECO:0000256" key="1">
    <source>
        <dbReference type="ARBA" id="ARBA00007074"/>
    </source>
</evidence>
<organism evidence="9 10">
    <name type="scientific">Crystallibacter crystallopoietes</name>
    <dbReference type="NCBI Taxonomy" id="37928"/>
    <lineage>
        <taxon>Bacteria</taxon>
        <taxon>Bacillati</taxon>
        <taxon>Actinomycetota</taxon>
        <taxon>Actinomycetes</taxon>
        <taxon>Micrococcales</taxon>
        <taxon>Micrococcaceae</taxon>
        <taxon>Crystallibacter</taxon>
    </lineage>
</organism>
<evidence type="ECO:0000256" key="6">
    <source>
        <dbReference type="ARBA" id="ARBA00022807"/>
    </source>
</evidence>
<dbReference type="Proteomes" id="UP000181917">
    <property type="component" value="Unassembled WGS sequence"/>
</dbReference>
<reference evidence="9 10" key="1">
    <citation type="submission" date="2016-10" db="EMBL/GenBank/DDBJ databases">
        <authorList>
            <person name="de Groot N.N."/>
        </authorList>
    </citation>
    <scope>NUCLEOTIDE SEQUENCE [LARGE SCALE GENOMIC DNA]</scope>
    <source>
        <strain evidence="9 10">DSM 20117</strain>
    </source>
</reference>
<evidence type="ECO:0000256" key="4">
    <source>
        <dbReference type="ARBA" id="ARBA00022737"/>
    </source>
</evidence>
<dbReference type="EMBL" id="FNKH01000001">
    <property type="protein sequence ID" value="SDQ03353.1"/>
    <property type="molecule type" value="Genomic_DNA"/>
</dbReference>
<dbReference type="SMART" id="SM00257">
    <property type="entry name" value="LysM"/>
    <property type="match status" value="1"/>
</dbReference>
<evidence type="ECO:0000256" key="5">
    <source>
        <dbReference type="ARBA" id="ARBA00022801"/>
    </source>
</evidence>
<dbReference type="Gene3D" id="3.10.350.10">
    <property type="entry name" value="LysM domain"/>
    <property type="match status" value="1"/>
</dbReference>
<dbReference type="InterPro" id="IPR018392">
    <property type="entry name" value="LysM"/>
</dbReference>
<feature type="domain" description="LysM" evidence="7">
    <location>
        <begin position="160"/>
        <end position="204"/>
    </location>
</feature>
<dbReference type="PROSITE" id="PS51935">
    <property type="entry name" value="NLPC_P60"/>
    <property type="match status" value="1"/>
</dbReference>
<keyword evidence="5 9" id="KW-0378">Hydrolase</keyword>
<dbReference type="Pfam" id="PF00877">
    <property type="entry name" value="NLPC_P60"/>
    <property type="match status" value="1"/>
</dbReference>
<feature type="domain" description="NlpC/P60" evidence="8">
    <location>
        <begin position="245"/>
        <end position="358"/>
    </location>
</feature>
<dbReference type="SUPFAM" id="SSF54106">
    <property type="entry name" value="LysM domain"/>
    <property type="match status" value="1"/>
</dbReference>
<evidence type="ECO:0000313" key="10">
    <source>
        <dbReference type="Proteomes" id="UP000181917"/>
    </source>
</evidence>
<dbReference type="GO" id="GO:0008234">
    <property type="term" value="F:cysteine-type peptidase activity"/>
    <property type="evidence" value="ECO:0007669"/>
    <property type="project" value="UniProtKB-KW"/>
</dbReference>
<proteinExistence type="inferred from homology"/>
<evidence type="ECO:0000256" key="3">
    <source>
        <dbReference type="ARBA" id="ARBA00022729"/>
    </source>
</evidence>
<keyword evidence="10" id="KW-1185">Reference proteome</keyword>
<dbReference type="Pfam" id="PF01476">
    <property type="entry name" value="LysM"/>
    <property type="match status" value="1"/>
</dbReference>
<dbReference type="SUPFAM" id="SSF54001">
    <property type="entry name" value="Cysteine proteinases"/>
    <property type="match status" value="1"/>
</dbReference>
<keyword evidence="4" id="KW-0677">Repeat</keyword>
<gene>
    <name evidence="9" type="ORF">SAMN04489742_0072</name>
</gene>
<dbReference type="AlphaFoldDB" id="A0A1H0XKE5"/>
<dbReference type="PANTHER" id="PTHR47053:SF1">
    <property type="entry name" value="MUREIN DD-ENDOPEPTIDASE MEPH-RELATED"/>
    <property type="match status" value="1"/>
</dbReference>
<keyword evidence="2" id="KW-0645">Protease</keyword>
<dbReference type="Gene3D" id="3.90.1720.10">
    <property type="entry name" value="endopeptidase domain like (from Nostoc punctiforme)"/>
    <property type="match status" value="1"/>
</dbReference>
<dbReference type="InterPro" id="IPR036779">
    <property type="entry name" value="LysM_dom_sf"/>
</dbReference>
<protein>
    <submittedName>
        <fullName evidence="9">Cell wall-associated hydrolase, NlpC family</fullName>
    </submittedName>
</protein>
<sequence>MALPNSATVPGPFADIWQRRGTHVYRAPSRALGVKPHSTTERFSEVERGRVTPIRTRQLTSQALGEATTLFKNNRARHRATPVHSNPFSGVSKAVSSHAGTVGRSAAVVTAAGGLMLGAGMPANAAAEVDSSNFAASAQAETVAAPANASSGSSSAEGAATHTVKAGDTLGAIAAQYGVDLNELFAANGLGWASVIYPGDVIELSGAAQAPAQAAPAPVEAPATQAAPQEETFTVAAASANIEPAASSSGIADIAKSMVDSPYVYGGTSPSTGWDCSGFTKWVYAQAGIELPRTSQQQIAAMTPTSNPQPGDLVSQNGGGHIGIYLGDGKMVSALNPGDGTLVHPISWMSVDGYYTVS</sequence>
<accession>A0A1H0XKE5</accession>
<keyword evidence="6" id="KW-0788">Thiol protease</keyword>